<evidence type="ECO:0000313" key="1">
    <source>
        <dbReference type="EMBL" id="CAG8514053.1"/>
    </source>
</evidence>
<dbReference type="Proteomes" id="UP000789759">
    <property type="component" value="Unassembled WGS sequence"/>
</dbReference>
<proteinExistence type="predicted"/>
<organism evidence="1 2">
    <name type="scientific">Cetraspora pellucida</name>
    <dbReference type="NCBI Taxonomy" id="1433469"/>
    <lineage>
        <taxon>Eukaryota</taxon>
        <taxon>Fungi</taxon>
        <taxon>Fungi incertae sedis</taxon>
        <taxon>Mucoromycota</taxon>
        <taxon>Glomeromycotina</taxon>
        <taxon>Glomeromycetes</taxon>
        <taxon>Diversisporales</taxon>
        <taxon>Gigasporaceae</taxon>
        <taxon>Cetraspora</taxon>
    </lineage>
</organism>
<reference evidence="1" key="1">
    <citation type="submission" date="2021-06" db="EMBL/GenBank/DDBJ databases">
        <authorList>
            <person name="Kallberg Y."/>
            <person name="Tangrot J."/>
            <person name="Rosling A."/>
        </authorList>
    </citation>
    <scope>NUCLEOTIDE SEQUENCE</scope>
    <source>
        <strain evidence="1">FL966</strain>
    </source>
</reference>
<keyword evidence="2" id="KW-1185">Reference proteome</keyword>
<name>A0A9N9F704_9GLOM</name>
<evidence type="ECO:0000313" key="2">
    <source>
        <dbReference type="Proteomes" id="UP000789759"/>
    </source>
</evidence>
<protein>
    <submittedName>
        <fullName evidence="1">13454_t:CDS:1</fullName>
    </submittedName>
</protein>
<accession>A0A9N9F704</accession>
<comment type="caution">
    <text evidence="1">The sequence shown here is derived from an EMBL/GenBank/DDBJ whole genome shotgun (WGS) entry which is preliminary data.</text>
</comment>
<dbReference type="AlphaFoldDB" id="A0A9N9F704"/>
<gene>
    <name evidence="1" type="ORF">CPELLU_LOCUS3059</name>
</gene>
<sequence>MSLQVYEELVTSLLEKTENLKDVYFYQFETATLILYNYSSVMQHGVKAEYAIINNLNMKMRLHKVSFDRNEMTITADKIEYITFRPDTFICQDNQVIGFIPGVYFRESTTHIKYFILSNHYIGINENSEHTVTELK</sequence>
<dbReference type="EMBL" id="CAJVQA010001429">
    <property type="protein sequence ID" value="CAG8514053.1"/>
    <property type="molecule type" value="Genomic_DNA"/>
</dbReference>